<keyword evidence="2" id="KW-0472">Membrane</keyword>
<gene>
    <name evidence="3" type="ORF">BSAL_29435</name>
</gene>
<feature type="non-terminal residue" evidence="3">
    <location>
        <position position="569"/>
    </location>
</feature>
<keyword evidence="4" id="KW-1185">Reference proteome</keyword>
<dbReference type="VEuPathDB" id="TriTrypDB:BSAL_29435"/>
<feature type="compositionally biased region" description="Low complexity" evidence="1">
    <location>
        <begin position="450"/>
        <end position="461"/>
    </location>
</feature>
<dbReference type="AlphaFoldDB" id="A0A0S4JNI5"/>
<name>A0A0S4JNI5_BODSA</name>
<dbReference type="Proteomes" id="UP000051952">
    <property type="component" value="Unassembled WGS sequence"/>
</dbReference>
<dbReference type="GO" id="GO:0016301">
    <property type="term" value="F:kinase activity"/>
    <property type="evidence" value="ECO:0007669"/>
    <property type="project" value="UniProtKB-KW"/>
</dbReference>
<keyword evidence="2" id="KW-1133">Transmembrane helix</keyword>
<evidence type="ECO:0000256" key="1">
    <source>
        <dbReference type="SAM" id="MobiDB-lite"/>
    </source>
</evidence>
<evidence type="ECO:0000313" key="3">
    <source>
        <dbReference type="EMBL" id="CUG90954.1"/>
    </source>
</evidence>
<accession>A0A0S4JNI5</accession>
<keyword evidence="3" id="KW-0808">Transferase</keyword>
<reference evidence="4" key="1">
    <citation type="submission" date="2015-09" db="EMBL/GenBank/DDBJ databases">
        <authorList>
            <consortium name="Pathogen Informatics"/>
        </authorList>
    </citation>
    <scope>NUCLEOTIDE SEQUENCE [LARGE SCALE GENOMIC DNA]</scope>
    <source>
        <strain evidence="4">Lake Konstanz</strain>
    </source>
</reference>
<proteinExistence type="predicted"/>
<feature type="compositionally biased region" description="Basic and acidic residues" evidence="1">
    <location>
        <begin position="484"/>
        <end position="493"/>
    </location>
</feature>
<evidence type="ECO:0000313" key="4">
    <source>
        <dbReference type="Proteomes" id="UP000051952"/>
    </source>
</evidence>
<organism evidence="3 4">
    <name type="scientific">Bodo saltans</name>
    <name type="common">Flagellated protozoan</name>
    <dbReference type="NCBI Taxonomy" id="75058"/>
    <lineage>
        <taxon>Eukaryota</taxon>
        <taxon>Discoba</taxon>
        <taxon>Euglenozoa</taxon>
        <taxon>Kinetoplastea</taxon>
        <taxon>Metakinetoplastina</taxon>
        <taxon>Eubodonida</taxon>
        <taxon>Bodonidae</taxon>
        <taxon>Bodo</taxon>
    </lineage>
</organism>
<feature type="region of interest" description="Disordered" evidence="1">
    <location>
        <begin position="430"/>
        <end position="507"/>
    </location>
</feature>
<protein>
    <submittedName>
        <fullName evidence="3">Mitogen-activated protein kinase, putative</fullName>
    </submittedName>
</protein>
<sequence>MSCVVPLRVVLTSMILFVAIVAAAVSFAPLYTASLSSATDSGQSFSLSISREVVSSVSQNFAVMQNTATAMVTAARLGGWSQSDIPGIIKWMEYGVALGADSINIIFDGTIMWTAGFVAPDGFTVPTGQFALVKYNSTFAEAYVVNLSDQSIVSGPIYSPSTTNFRSRQYYTVIRQRQGWGDPFIGTSLGLSEAVLPCGAPVVLPNGTSVGAFYVRTRAKVIVDYMQSLKVATTGRAMLLDPKTQNFIGSNNALDPLTKTVNGTIVVTSYTDVVDPLARKVVSSLGSQLLTCSPMPCSFQVGSGNDMAFVTVSSVNDSYNLNKRLVVMIPSEDFLGDIRTAASTSLGAAAGAVVGLLLLSVIAVHFVIRPLQRLEAKIYASVTLEEDDVDAADNKSVFTEILRIEEAYDKLQAELKKVKSFLPQSVLKQLEQQDDEEGEEDDNDDEGSMNASANRSNSRATSSRRHNRNKGGDHLAASSQSAESSHRTHDTNRTHGTMYSRTSEERRQAIERGRTLNTSTGLTSRMCTVVMTNMDGLHRHLKSPHELASTHTRVMGVIAAQVDECKGVL</sequence>
<evidence type="ECO:0000256" key="2">
    <source>
        <dbReference type="SAM" id="Phobius"/>
    </source>
</evidence>
<feature type="compositionally biased region" description="Acidic residues" evidence="1">
    <location>
        <begin position="432"/>
        <end position="447"/>
    </location>
</feature>
<feature type="transmembrane region" description="Helical" evidence="2">
    <location>
        <begin position="346"/>
        <end position="368"/>
    </location>
</feature>
<dbReference type="EMBL" id="CYKH01001879">
    <property type="protein sequence ID" value="CUG90954.1"/>
    <property type="molecule type" value="Genomic_DNA"/>
</dbReference>
<keyword evidence="3" id="KW-0418">Kinase</keyword>
<keyword evidence="2" id="KW-0812">Transmembrane</keyword>